<dbReference type="GO" id="GO:0005198">
    <property type="term" value="F:structural molecule activity"/>
    <property type="evidence" value="ECO:0007669"/>
    <property type="project" value="InterPro"/>
</dbReference>
<evidence type="ECO:0000259" key="6">
    <source>
        <dbReference type="Pfam" id="PF03689"/>
    </source>
</evidence>
<dbReference type="Gene3D" id="2.60.120.20">
    <property type="match status" value="2"/>
</dbReference>
<proteinExistence type="predicted"/>
<feature type="domain" description="Nepovirus coat protein" evidence="4">
    <location>
        <begin position="1008"/>
        <end position="1148"/>
    </location>
</feature>
<reference evidence="7" key="2">
    <citation type="journal article" date="2024" name="Arch. Virol.">
        <title>Probing of plant transcriptomes reveals the hidden genetic diversity of the family Secoviridae.</title>
        <authorList>
            <person name="Sidharthan V.K."/>
            <person name="Reddy V."/>
            <person name="Kiran G."/>
            <person name="Rajeswari V."/>
            <person name="Baranwal V.K."/>
            <person name="Kumar M.K."/>
            <person name="Kumar K.S."/>
        </authorList>
    </citation>
    <scope>NUCLEOTIDE SEQUENCE</scope>
    <source>
        <strain evidence="7">Sen pin</strain>
    </source>
</reference>
<dbReference type="InterPro" id="IPR005054">
    <property type="entry name" value="Nepo_coat"/>
</dbReference>
<dbReference type="EMBL" id="BK065113">
    <property type="protein sequence ID" value="DBA54782.1"/>
    <property type="molecule type" value="Genomic_RNA"/>
</dbReference>
<sequence length="1325" mass="148274">MSECKCSSAWIHASSSCAGKFVLPMLRAGFSMDTFVSKVVASAKAMATPTFVREVGVPSVAPQIVGEPASAPLALGAPLVAPKIVGEPCVAPHLVGVPHVALHDAGITLPAKLGVPRVAPINMLECCYQTLEQTILRKRSVVLHKMCEDFISHILHTTVSVHRIFQKRIGRAWIFLPLKNNPIQQIYKLFKNGKFIQIESDMVSPKESFGKPRHLLDKNIGKFCSETILESVEEEVYTIPKTVYIGEYFPYYTKVWRRDIKATTPIPERKGCECMVMDDLGSLFDEEIDTFHIPHSITLGGPIYTYAAKPSVSLYKGKPFVESCSEAWWNRRDLDEFGRPNKCKIYSHRLVGQVYMRHCFECITDSLRYGDVADRVDFERRKRLFNHQFVKAETPKIEKVSQPTAFGKLWAGIANHTVCYDKLPNPQDRTVFMAQSEDENTSYHPSVQEKKEENFEIPTMETIVGKLRKKKKKSSNGKELFFGEGRFADKNVKLQEKDVFTKVVHNSTFGRTMRKLGIGSGITTQQTFPITDETVFMPTKVDNCVFSPLPQFTREQLRNLDKYDVSSTGIVAIDMAIQSHATQGDPLVAFCTIMDNEKDDPNYAPISGSKFDLGRDRCQVITLPLTNINISNAFKRIDDEAGSRLYLATLFNDRCGIRVGAPVFQYGVSQLLEHRPNAYTNKSLCKEEWADIEKRNALKGCRILKGFNVEQSIVLDYNQTIKPFSEKAVLTCRKSDNVQATHVFTGSGIVKNANVSRLSKSVSMKCLNDGVGTSTSSRFGLASGIAPHRASVDVPCVEDGRYFMAQTTEEKPYSLAIVAPLEVKKDAKEGDFVGTVNFMAMMRTQARTPYLQALNAGMIDPVIQMKIYTGSTAFVGTTIVVVHDFYNRVDVDKLGSKLYRSVGNSFPQTMRPLNQGGCSVHTIDTRKYLGHTLFVKDLAFADPRFHVYIYDDNALPMAENWQCTLEFYVKVLPRTPFEIAKESCFEVGVQNFAYIDLDIYKGVGSIALAGKPTAVTIPLHFGEPAEYATNKISFGFTQAIYRCLQGTGGYLHGQITQIGTLMISCVVRVGMWWSTSIPTLSDISNVPHCDIDLGKSDGTFKLLYQSPYSRVSSRERNILLYFFPLGGPTGPKDVSSPFTFSVYFKGIEPLGPVKQIDSIMGEFAWIDLDLSAVEKQSGPVQFPIPAYIKDVEYTVGKVTLRTNTLAYLFGSCGFFSGRTEIIVYWTQRHPLSGKRTNVHLCRMYGTDTSYEMQATEMYNSALVGRASMTSEVGDFTGFETPVGSRSNRNFYMLRIDDVEFLSNVVVCIRLLPGFKFYGRSAIICY</sequence>
<feature type="domain" description="Nepovirus coat protein C-terminal" evidence="5">
    <location>
        <begin position="1162"/>
        <end position="1320"/>
    </location>
</feature>
<evidence type="ECO:0000259" key="5">
    <source>
        <dbReference type="Pfam" id="PF03688"/>
    </source>
</evidence>
<reference evidence="7" key="1">
    <citation type="submission" date="2023-11" db="EMBL/GenBank/DDBJ databases">
        <authorList>
            <person name="Sidharthan V.K."/>
            <person name="Reddy V."/>
            <person name="Kiran G."/>
            <person name="Rajeswari V."/>
            <person name="Baranwal V.K."/>
        </authorList>
    </citation>
    <scope>NUCLEOTIDE SEQUENCE</scope>
    <source>
        <strain evidence="7">Sen pin</strain>
    </source>
</reference>
<dbReference type="SUPFAM" id="SSF88633">
    <property type="entry name" value="Positive stranded ssRNA viruses"/>
    <property type="match status" value="3"/>
</dbReference>
<evidence type="ECO:0000256" key="3">
    <source>
        <dbReference type="ARBA" id="ARBA00022844"/>
    </source>
</evidence>
<dbReference type="Pfam" id="PF03391">
    <property type="entry name" value="Nepo_coat"/>
    <property type="match status" value="1"/>
</dbReference>
<evidence type="ECO:0000259" key="4">
    <source>
        <dbReference type="Pfam" id="PF03391"/>
    </source>
</evidence>
<feature type="domain" description="Nepovirus coat protein N-terminal" evidence="6">
    <location>
        <begin position="816"/>
        <end position="900"/>
    </location>
</feature>
<evidence type="ECO:0000256" key="1">
    <source>
        <dbReference type="ARBA" id="ARBA00004328"/>
    </source>
</evidence>
<keyword evidence="2" id="KW-0167">Capsid protein</keyword>
<dbReference type="InterPro" id="IPR005305">
    <property type="entry name" value="Nepo_coat_C"/>
</dbReference>
<comment type="subcellular location">
    <subcellularLocation>
        <location evidence="1">Virion</location>
    </subcellularLocation>
</comment>
<dbReference type="InterPro" id="IPR005306">
    <property type="entry name" value="Nepo_coat_N"/>
</dbReference>
<dbReference type="Pfam" id="PF03689">
    <property type="entry name" value="Nepo_coat_N"/>
    <property type="match status" value="1"/>
</dbReference>
<dbReference type="InterPro" id="IPR029053">
    <property type="entry name" value="Viral_coat"/>
</dbReference>
<name>A0AAT9J7W6_9SECO</name>
<evidence type="ECO:0000313" key="7">
    <source>
        <dbReference type="EMBL" id="DBA54782.1"/>
    </source>
</evidence>
<evidence type="ECO:0000256" key="2">
    <source>
        <dbReference type="ARBA" id="ARBA00022561"/>
    </source>
</evidence>
<organism evidence="7">
    <name type="scientific">Senecio pinnatifolius nepovirus</name>
    <dbReference type="NCBI Taxonomy" id="3115776"/>
    <lineage>
        <taxon>Viruses</taxon>
        <taxon>Riboviria</taxon>
        <taxon>Orthornavirae</taxon>
        <taxon>Pisuviricota</taxon>
        <taxon>Pisoniviricetes</taxon>
        <taxon>Picornavirales</taxon>
        <taxon>Secoviridae</taxon>
        <taxon>Comovirinae</taxon>
        <taxon>Nepovirus</taxon>
    </lineage>
</organism>
<dbReference type="PROSITE" id="PS51257">
    <property type="entry name" value="PROKAR_LIPOPROTEIN"/>
    <property type="match status" value="1"/>
</dbReference>
<protein>
    <submittedName>
        <fullName evidence="7">Polyprotein</fullName>
    </submittedName>
</protein>
<keyword evidence="3" id="KW-0946">Virion</keyword>
<dbReference type="GO" id="GO:0019028">
    <property type="term" value="C:viral capsid"/>
    <property type="evidence" value="ECO:0007669"/>
    <property type="project" value="UniProtKB-KW"/>
</dbReference>
<accession>A0AAT9J7W6</accession>
<dbReference type="Pfam" id="PF03688">
    <property type="entry name" value="Nepo_coat_C"/>
    <property type="match status" value="1"/>
</dbReference>